<dbReference type="GO" id="GO:0000162">
    <property type="term" value="P:L-tryptophan biosynthetic process"/>
    <property type="evidence" value="ECO:0007669"/>
    <property type="project" value="UniProtKB-UniRule"/>
</dbReference>
<dbReference type="SUPFAM" id="SSF51366">
    <property type="entry name" value="Ribulose-phoshate binding barrel"/>
    <property type="match status" value="1"/>
</dbReference>
<comment type="catalytic activity">
    <reaction evidence="1 9">
        <text>N-(5-phospho-beta-D-ribosyl)anthranilate = 1-(2-carboxyphenylamino)-1-deoxy-D-ribulose 5-phosphate</text>
        <dbReference type="Rhea" id="RHEA:21540"/>
        <dbReference type="ChEBI" id="CHEBI:18277"/>
        <dbReference type="ChEBI" id="CHEBI:58613"/>
        <dbReference type="EC" id="5.3.1.24"/>
    </reaction>
</comment>
<feature type="domain" description="N-(5'phosphoribosyl) anthranilate isomerase (PRAI)" evidence="10">
    <location>
        <begin position="3"/>
        <end position="211"/>
    </location>
</feature>
<evidence type="ECO:0000256" key="8">
    <source>
        <dbReference type="ARBA" id="ARBA00023235"/>
    </source>
</evidence>
<gene>
    <name evidence="9" type="primary">trpF</name>
    <name evidence="11" type="ORF">HJG54_23340</name>
</gene>
<dbReference type="PANTHER" id="PTHR42894:SF1">
    <property type="entry name" value="N-(5'-PHOSPHORIBOSYL)ANTHRANILATE ISOMERASE"/>
    <property type="match status" value="1"/>
</dbReference>
<dbReference type="NCBIfam" id="NF002298">
    <property type="entry name" value="PRK01222.1-4"/>
    <property type="match status" value="1"/>
</dbReference>
<evidence type="ECO:0000256" key="4">
    <source>
        <dbReference type="ARBA" id="ARBA00022272"/>
    </source>
</evidence>
<evidence type="ECO:0000256" key="3">
    <source>
        <dbReference type="ARBA" id="ARBA00012572"/>
    </source>
</evidence>
<comment type="similarity">
    <text evidence="9">Belongs to the TrpF family.</text>
</comment>
<evidence type="ECO:0000256" key="9">
    <source>
        <dbReference type="HAMAP-Rule" id="MF_00135"/>
    </source>
</evidence>
<proteinExistence type="inferred from homology"/>
<keyword evidence="6 9" id="KW-0822">Tryptophan biosynthesis</keyword>
<name>A0AA96WG41_9CYAN</name>
<dbReference type="Pfam" id="PF00697">
    <property type="entry name" value="PRAI"/>
    <property type="match status" value="1"/>
</dbReference>
<keyword evidence="7 9" id="KW-0057">Aromatic amino acid biosynthesis</keyword>
<evidence type="ECO:0000256" key="2">
    <source>
        <dbReference type="ARBA" id="ARBA00004664"/>
    </source>
</evidence>
<reference evidence="11" key="1">
    <citation type="submission" date="2020-05" db="EMBL/GenBank/DDBJ databases">
        <authorList>
            <person name="Zhu T."/>
            <person name="Keshari N."/>
            <person name="Lu X."/>
        </authorList>
    </citation>
    <scope>NUCLEOTIDE SEQUENCE</scope>
    <source>
        <strain evidence="11">NK1-12</strain>
    </source>
</reference>
<evidence type="ECO:0000259" key="10">
    <source>
        <dbReference type="Pfam" id="PF00697"/>
    </source>
</evidence>
<dbReference type="CDD" id="cd00405">
    <property type="entry name" value="PRAI"/>
    <property type="match status" value="1"/>
</dbReference>
<dbReference type="InterPro" id="IPR013785">
    <property type="entry name" value="Aldolase_TIM"/>
</dbReference>
<dbReference type="RefSeq" id="WP_316431649.1">
    <property type="nucleotide sequence ID" value="NZ_CP053586.1"/>
</dbReference>
<dbReference type="GO" id="GO:0004640">
    <property type="term" value="F:phosphoribosylanthranilate isomerase activity"/>
    <property type="evidence" value="ECO:0007669"/>
    <property type="project" value="UniProtKB-UniRule"/>
</dbReference>
<evidence type="ECO:0000256" key="1">
    <source>
        <dbReference type="ARBA" id="ARBA00001164"/>
    </source>
</evidence>
<dbReference type="AlphaFoldDB" id="A0AA96WG41"/>
<keyword evidence="8 9" id="KW-0413">Isomerase</keyword>
<dbReference type="EC" id="5.3.1.24" evidence="3 9"/>
<evidence type="ECO:0000256" key="7">
    <source>
        <dbReference type="ARBA" id="ARBA00023141"/>
    </source>
</evidence>
<protein>
    <recommendedName>
        <fullName evidence="4 9">N-(5'-phosphoribosyl)anthranilate isomerase</fullName>
        <shortName evidence="9">PRAI</shortName>
        <ecNumber evidence="3 9">5.3.1.24</ecNumber>
    </recommendedName>
</protein>
<evidence type="ECO:0000256" key="6">
    <source>
        <dbReference type="ARBA" id="ARBA00022822"/>
    </source>
</evidence>
<dbReference type="InterPro" id="IPR001240">
    <property type="entry name" value="PRAI_dom"/>
</dbReference>
<organism evidence="11">
    <name type="scientific">Leptolyngbya sp. NK1-12</name>
    <dbReference type="NCBI Taxonomy" id="2547451"/>
    <lineage>
        <taxon>Bacteria</taxon>
        <taxon>Bacillati</taxon>
        <taxon>Cyanobacteriota</taxon>
        <taxon>Cyanophyceae</taxon>
        <taxon>Leptolyngbyales</taxon>
        <taxon>Leptolyngbyaceae</taxon>
        <taxon>Leptolyngbya group</taxon>
        <taxon>Leptolyngbya</taxon>
    </lineage>
</organism>
<evidence type="ECO:0000256" key="5">
    <source>
        <dbReference type="ARBA" id="ARBA00022605"/>
    </source>
</evidence>
<dbReference type="EMBL" id="CP053586">
    <property type="protein sequence ID" value="WNZ25492.1"/>
    <property type="molecule type" value="Genomic_DNA"/>
</dbReference>
<dbReference type="PANTHER" id="PTHR42894">
    <property type="entry name" value="N-(5'-PHOSPHORIBOSYL)ANTHRANILATE ISOMERASE"/>
    <property type="match status" value="1"/>
</dbReference>
<keyword evidence="5 9" id="KW-0028">Amino-acid biosynthesis</keyword>
<comment type="pathway">
    <text evidence="2 9">Amino-acid biosynthesis; L-tryptophan biosynthesis; L-tryptophan from chorismate: step 3/5.</text>
</comment>
<sequence>MHIKICGITQPDQGLAIAELGVSALGFICVPQSPRYVSPVQIRAIVDGVCAANRTVDRVGVFVDASLEQIRQVVMQGNLNGVQLHGSESPQFCQQVRQALPGIALVKAFRVRDAATLAETELYQAVVDALLLDAYHPGAQHPGQHGGTGHTIAWEMLQRFRPSCDWFLAGGITPANVLAALSWVQPDGIDVSSGVESSPGQKNVQKVAALIAQLQLRAQAHLEDGQESDRSGGVVSVFAGEGFERV</sequence>
<accession>A0AA96WG41</accession>
<dbReference type="HAMAP" id="MF_00135">
    <property type="entry name" value="PRAI"/>
    <property type="match status" value="1"/>
</dbReference>
<dbReference type="Gene3D" id="3.20.20.70">
    <property type="entry name" value="Aldolase class I"/>
    <property type="match status" value="1"/>
</dbReference>
<dbReference type="InterPro" id="IPR044643">
    <property type="entry name" value="TrpF_fam"/>
</dbReference>
<dbReference type="InterPro" id="IPR011060">
    <property type="entry name" value="RibuloseP-bd_barrel"/>
</dbReference>
<evidence type="ECO:0000313" key="11">
    <source>
        <dbReference type="EMBL" id="WNZ25492.1"/>
    </source>
</evidence>